<dbReference type="CDD" id="cd08010">
    <property type="entry name" value="MltG_like"/>
    <property type="match status" value="1"/>
</dbReference>
<dbReference type="HAMAP" id="MF_02065">
    <property type="entry name" value="MltG"/>
    <property type="match status" value="1"/>
</dbReference>
<dbReference type="Pfam" id="PF02618">
    <property type="entry name" value="YceG"/>
    <property type="match status" value="1"/>
</dbReference>
<gene>
    <name evidence="7 8" type="primary">mltG</name>
    <name evidence="8" type="ORF">V4F39_17945</name>
</gene>
<keyword evidence="5 7" id="KW-0456">Lyase</keyword>
<dbReference type="Gene3D" id="3.30.1490.480">
    <property type="entry name" value="Endolytic murein transglycosylase"/>
    <property type="match status" value="1"/>
</dbReference>
<evidence type="ECO:0000256" key="6">
    <source>
        <dbReference type="ARBA" id="ARBA00023316"/>
    </source>
</evidence>
<name>A0AAW9QES5_9BURK</name>
<dbReference type="GO" id="GO:0005886">
    <property type="term" value="C:plasma membrane"/>
    <property type="evidence" value="ECO:0007669"/>
    <property type="project" value="UniProtKB-UniRule"/>
</dbReference>
<dbReference type="Gene3D" id="3.30.160.60">
    <property type="entry name" value="Classic Zinc Finger"/>
    <property type="match status" value="1"/>
</dbReference>
<evidence type="ECO:0000313" key="9">
    <source>
        <dbReference type="Proteomes" id="UP001336250"/>
    </source>
</evidence>
<dbReference type="Proteomes" id="UP001336250">
    <property type="component" value="Unassembled WGS sequence"/>
</dbReference>
<dbReference type="PANTHER" id="PTHR30518">
    <property type="entry name" value="ENDOLYTIC MUREIN TRANSGLYCOSYLASE"/>
    <property type="match status" value="1"/>
</dbReference>
<evidence type="ECO:0000256" key="3">
    <source>
        <dbReference type="ARBA" id="ARBA00022989"/>
    </source>
</evidence>
<keyword evidence="6 7" id="KW-0961">Cell wall biogenesis/degradation</keyword>
<dbReference type="EC" id="4.2.2.29" evidence="7"/>
<proteinExistence type="inferred from homology"/>
<dbReference type="PANTHER" id="PTHR30518:SF2">
    <property type="entry name" value="ENDOLYTIC MUREIN TRANSGLYCOSYLASE"/>
    <property type="match status" value="1"/>
</dbReference>
<dbReference type="EMBL" id="JAZIBG010000036">
    <property type="protein sequence ID" value="MEF7615801.1"/>
    <property type="molecule type" value="Genomic_DNA"/>
</dbReference>
<reference evidence="8 9" key="1">
    <citation type="submission" date="2024-02" db="EMBL/GenBank/DDBJ databases">
        <title>Genome sequence of Aquincola sp. MAHUQ-54.</title>
        <authorList>
            <person name="Huq M.A."/>
        </authorList>
    </citation>
    <scope>NUCLEOTIDE SEQUENCE [LARGE SCALE GENOMIC DNA]</scope>
    <source>
        <strain evidence="8 9">MAHUQ-54</strain>
    </source>
</reference>
<comment type="function">
    <text evidence="7">Functions as a peptidoglycan terminase that cleaves nascent peptidoglycan strands endolytically to terminate their elongation.</text>
</comment>
<dbReference type="InterPro" id="IPR003770">
    <property type="entry name" value="MLTG-like"/>
</dbReference>
<organism evidence="8 9">
    <name type="scientific">Aquincola agrisoli</name>
    <dbReference type="NCBI Taxonomy" id="3119538"/>
    <lineage>
        <taxon>Bacteria</taxon>
        <taxon>Pseudomonadati</taxon>
        <taxon>Pseudomonadota</taxon>
        <taxon>Betaproteobacteria</taxon>
        <taxon>Burkholderiales</taxon>
        <taxon>Sphaerotilaceae</taxon>
        <taxon>Aquincola</taxon>
    </lineage>
</organism>
<dbReference type="NCBIfam" id="TIGR00247">
    <property type="entry name" value="endolytic transglycosylase MltG"/>
    <property type="match status" value="1"/>
</dbReference>
<evidence type="ECO:0000256" key="1">
    <source>
        <dbReference type="ARBA" id="ARBA00022475"/>
    </source>
</evidence>
<comment type="similarity">
    <text evidence="7">Belongs to the transglycosylase MltG family.</text>
</comment>
<accession>A0AAW9QES5</accession>
<evidence type="ECO:0000256" key="7">
    <source>
        <dbReference type="HAMAP-Rule" id="MF_02065"/>
    </source>
</evidence>
<keyword evidence="2 7" id="KW-0812">Transmembrane</keyword>
<keyword evidence="3 7" id="KW-1133">Transmembrane helix</keyword>
<keyword evidence="7" id="KW-0997">Cell inner membrane</keyword>
<feature type="site" description="Important for catalytic activity" evidence="7">
    <location>
        <position position="218"/>
    </location>
</feature>
<dbReference type="GO" id="GO:0009252">
    <property type="term" value="P:peptidoglycan biosynthetic process"/>
    <property type="evidence" value="ECO:0007669"/>
    <property type="project" value="UniProtKB-UniRule"/>
</dbReference>
<protein>
    <recommendedName>
        <fullName evidence="7">Endolytic murein transglycosylase</fullName>
        <ecNumber evidence="7">4.2.2.29</ecNumber>
    </recommendedName>
    <alternativeName>
        <fullName evidence="7">Peptidoglycan lytic transglycosylase</fullName>
    </alternativeName>
    <alternativeName>
        <fullName evidence="7">Peptidoglycan polymerization terminase</fullName>
    </alternativeName>
</protein>
<sequence>MRAVRRILAMGVLLAALAAAGVAGAVAWWLNRPLPLMQPSVELSIEPGTPPRDVAQAWVAAGVATHPRLLYEWFRWSGDARRIRAGSYEIEAGTTPRRLLDKMVQGDEVLETVRLIDGWTLRQFREALARAPSLKPLTQGLSDSELMAAIGAPGVPGEGRFFPDTYAYSRGVSDLTVLKRAHAAMQRRLAETWAERAPGLPLKSADEALTLASIVEKETGVAADRPLVAGVFTNRLRIGMPLQTDPTVIYGLGAAFDGNLRKRDLLADTPYNTYTRAGLPPTPIAMPGLASLRAAVQPAPTKALYFVARGDGSSAFSDNLADHNRAVNQYQRQRNSK</sequence>
<evidence type="ECO:0000256" key="2">
    <source>
        <dbReference type="ARBA" id="ARBA00022692"/>
    </source>
</evidence>
<dbReference type="AlphaFoldDB" id="A0AAW9QES5"/>
<dbReference type="GO" id="GO:0071555">
    <property type="term" value="P:cell wall organization"/>
    <property type="evidence" value="ECO:0007669"/>
    <property type="project" value="UniProtKB-KW"/>
</dbReference>
<dbReference type="RefSeq" id="WP_332291123.1">
    <property type="nucleotide sequence ID" value="NZ_JAZIBG010000036.1"/>
</dbReference>
<keyword evidence="4 7" id="KW-0472">Membrane</keyword>
<dbReference type="GO" id="GO:0008932">
    <property type="term" value="F:lytic endotransglycosylase activity"/>
    <property type="evidence" value="ECO:0007669"/>
    <property type="project" value="UniProtKB-UniRule"/>
</dbReference>
<evidence type="ECO:0000313" key="8">
    <source>
        <dbReference type="EMBL" id="MEF7615801.1"/>
    </source>
</evidence>
<keyword evidence="9" id="KW-1185">Reference proteome</keyword>
<comment type="caution">
    <text evidence="8">The sequence shown here is derived from an EMBL/GenBank/DDBJ whole genome shotgun (WGS) entry which is preliminary data.</text>
</comment>
<evidence type="ECO:0000256" key="4">
    <source>
        <dbReference type="ARBA" id="ARBA00023136"/>
    </source>
</evidence>
<evidence type="ECO:0000256" key="5">
    <source>
        <dbReference type="ARBA" id="ARBA00023239"/>
    </source>
</evidence>
<comment type="catalytic activity">
    <reaction evidence="7">
        <text>a peptidoglycan chain = a peptidoglycan chain with N-acetyl-1,6-anhydromuramyl-[peptide] at the reducing end + a peptidoglycan chain with N-acetylglucosamine at the non-reducing end.</text>
        <dbReference type="EC" id="4.2.2.29"/>
    </reaction>
</comment>
<keyword evidence="1 7" id="KW-1003">Cell membrane</keyword>